<evidence type="ECO:0000313" key="2">
    <source>
        <dbReference type="Proteomes" id="UP000198771"/>
    </source>
</evidence>
<sequence length="106" mass="12413">MKFPMRIFGEIHGFDRDKQKVLQRELSPEAYVWHGDDHLEVEYEGKYHDVEPDLDLIASALAEHGQGHVDCIDHESWVVSRYQIRPGSWTCKHVDPDGVLEKYNHE</sequence>
<dbReference type="STRING" id="617002.SAMN05660653_02819"/>
<dbReference type="AlphaFoldDB" id="A0A1G6EGH0"/>
<accession>A0A1G6EGH0</accession>
<reference evidence="1 2" key="1">
    <citation type="submission" date="2016-10" db="EMBL/GenBank/DDBJ databases">
        <authorList>
            <person name="de Groot N.N."/>
        </authorList>
    </citation>
    <scope>NUCLEOTIDE SEQUENCE [LARGE SCALE GENOMIC DNA]</scope>
    <source>
        <strain evidence="1 2">ASO4-2</strain>
    </source>
</reference>
<protein>
    <submittedName>
        <fullName evidence="1">Uncharacterized protein</fullName>
    </submittedName>
</protein>
<evidence type="ECO:0000313" key="1">
    <source>
        <dbReference type="EMBL" id="SDB56418.1"/>
    </source>
</evidence>
<organism evidence="1 2">
    <name type="scientific">Desulfonatronum thiosulfatophilum</name>
    <dbReference type="NCBI Taxonomy" id="617002"/>
    <lineage>
        <taxon>Bacteria</taxon>
        <taxon>Pseudomonadati</taxon>
        <taxon>Thermodesulfobacteriota</taxon>
        <taxon>Desulfovibrionia</taxon>
        <taxon>Desulfovibrionales</taxon>
        <taxon>Desulfonatronaceae</taxon>
        <taxon>Desulfonatronum</taxon>
    </lineage>
</organism>
<gene>
    <name evidence="1" type="ORF">SAMN05660653_02819</name>
</gene>
<dbReference type="Proteomes" id="UP000198771">
    <property type="component" value="Unassembled WGS sequence"/>
</dbReference>
<keyword evidence="2" id="KW-1185">Reference proteome</keyword>
<dbReference type="RefSeq" id="WP_139163018.1">
    <property type="nucleotide sequence ID" value="NZ_FMXO01000018.1"/>
</dbReference>
<dbReference type="OrthoDB" id="5471528at2"/>
<proteinExistence type="predicted"/>
<name>A0A1G6EGH0_9BACT</name>
<dbReference type="EMBL" id="FMXO01000018">
    <property type="protein sequence ID" value="SDB56418.1"/>
    <property type="molecule type" value="Genomic_DNA"/>
</dbReference>